<dbReference type="AlphaFoldDB" id="A0A4U2CIW3"/>
<dbReference type="RefSeq" id="WP_136981401.1">
    <property type="nucleotide sequence ID" value="NZ_JBFRJO010000061.1"/>
</dbReference>
<dbReference type="Pfam" id="PF01292">
    <property type="entry name" value="Ni_hydr_CYTB"/>
    <property type="match status" value="1"/>
</dbReference>
<feature type="transmembrane region" description="Helical" evidence="13">
    <location>
        <begin position="86"/>
        <end position="107"/>
    </location>
</feature>
<reference evidence="15 16" key="1">
    <citation type="submission" date="2019-04" db="EMBL/GenBank/DDBJ databases">
        <title>A reverse ecology approach based on a biological definition of microbial populations.</title>
        <authorList>
            <person name="Arevalo P."/>
            <person name="Vaninsberghe D."/>
            <person name="Elsherbini J."/>
            <person name="Gore J."/>
            <person name="Polz M."/>
        </authorList>
    </citation>
    <scope>NUCLEOTIDE SEQUENCE [LARGE SCALE GENOMIC DNA]</scope>
    <source>
        <strain evidence="15 16">10N.261.46.F4</strain>
    </source>
</reference>
<evidence type="ECO:0000256" key="12">
    <source>
        <dbReference type="ARBA" id="ARBA00037975"/>
    </source>
</evidence>
<comment type="caution">
    <text evidence="15">The sequence shown here is derived from an EMBL/GenBank/DDBJ whole genome shotgun (WGS) entry which is preliminary data.</text>
</comment>
<evidence type="ECO:0000256" key="11">
    <source>
        <dbReference type="ARBA" id="ARBA00023136"/>
    </source>
</evidence>
<dbReference type="Gene3D" id="1.20.950.20">
    <property type="entry name" value="Transmembrane di-heme cytochromes, Chain C"/>
    <property type="match status" value="1"/>
</dbReference>
<dbReference type="GO" id="GO:0046872">
    <property type="term" value="F:metal ion binding"/>
    <property type="evidence" value="ECO:0007669"/>
    <property type="project" value="UniProtKB-KW"/>
</dbReference>
<feature type="transmembrane region" description="Helical" evidence="13">
    <location>
        <begin position="135"/>
        <end position="159"/>
    </location>
</feature>
<organism evidence="15 16">
    <name type="scientific">Vibrio kanaloae</name>
    <dbReference type="NCBI Taxonomy" id="170673"/>
    <lineage>
        <taxon>Bacteria</taxon>
        <taxon>Pseudomonadati</taxon>
        <taxon>Pseudomonadota</taxon>
        <taxon>Gammaproteobacteria</taxon>
        <taxon>Vibrionales</taxon>
        <taxon>Vibrionaceae</taxon>
        <taxon>Vibrio</taxon>
    </lineage>
</organism>
<evidence type="ECO:0000313" key="16">
    <source>
        <dbReference type="Proteomes" id="UP000307574"/>
    </source>
</evidence>
<keyword evidence="8" id="KW-0249">Electron transport</keyword>
<evidence type="ECO:0000256" key="7">
    <source>
        <dbReference type="ARBA" id="ARBA00022723"/>
    </source>
</evidence>
<comment type="subcellular location">
    <subcellularLocation>
        <location evidence="2">Cell membrane</location>
        <topology evidence="2">Multi-pass membrane protein</topology>
    </subcellularLocation>
</comment>
<evidence type="ECO:0000256" key="3">
    <source>
        <dbReference type="ARBA" id="ARBA00022448"/>
    </source>
</evidence>
<dbReference type="InterPro" id="IPR052168">
    <property type="entry name" value="Cytochrome_b561_oxidase"/>
</dbReference>
<evidence type="ECO:0000256" key="8">
    <source>
        <dbReference type="ARBA" id="ARBA00022982"/>
    </source>
</evidence>
<keyword evidence="10" id="KW-0408">Iron</keyword>
<dbReference type="GO" id="GO:0022904">
    <property type="term" value="P:respiratory electron transport chain"/>
    <property type="evidence" value="ECO:0007669"/>
    <property type="project" value="InterPro"/>
</dbReference>
<evidence type="ECO:0000256" key="1">
    <source>
        <dbReference type="ARBA" id="ARBA00001970"/>
    </source>
</evidence>
<dbReference type="PANTHER" id="PTHR30529:SF1">
    <property type="entry name" value="CYTOCHROME B561 HOMOLOG 2"/>
    <property type="match status" value="1"/>
</dbReference>
<gene>
    <name evidence="15" type="ORF">FCV50_21735</name>
</gene>
<dbReference type="GO" id="GO:0009055">
    <property type="term" value="F:electron transfer activity"/>
    <property type="evidence" value="ECO:0007669"/>
    <property type="project" value="InterPro"/>
</dbReference>
<dbReference type="GO" id="GO:0020037">
    <property type="term" value="F:heme binding"/>
    <property type="evidence" value="ECO:0007669"/>
    <property type="project" value="TreeGrafter"/>
</dbReference>
<feature type="transmembrane region" description="Helical" evidence="13">
    <location>
        <begin position="40"/>
        <end position="65"/>
    </location>
</feature>
<evidence type="ECO:0000256" key="4">
    <source>
        <dbReference type="ARBA" id="ARBA00022475"/>
    </source>
</evidence>
<dbReference type="GO" id="GO:0005886">
    <property type="term" value="C:plasma membrane"/>
    <property type="evidence" value="ECO:0007669"/>
    <property type="project" value="UniProtKB-SubCell"/>
</dbReference>
<keyword evidence="9 13" id="KW-1133">Transmembrane helix</keyword>
<evidence type="ECO:0000256" key="13">
    <source>
        <dbReference type="SAM" id="Phobius"/>
    </source>
</evidence>
<feature type="transmembrane region" description="Helical" evidence="13">
    <location>
        <begin position="12"/>
        <end position="34"/>
    </location>
</feature>
<keyword evidence="11 13" id="KW-0472">Membrane</keyword>
<keyword evidence="4" id="KW-1003">Cell membrane</keyword>
<keyword evidence="5" id="KW-0349">Heme</keyword>
<dbReference type="EMBL" id="SYUV01000097">
    <property type="protein sequence ID" value="TKF25959.1"/>
    <property type="molecule type" value="Genomic_DNA"/>
</dbReference>
<keyword evidence="3" id="KW-0813">Transport</keyword>
<evidence type="ECO:0000256" key="5">
    <source>
        <dbReference type="ARBA" id="ARBA00022617"/>
    </source>
</evidence>
<proteinExistence type="inferred from homology"/>
<comment type="similarity">
    <text evidence="12">Belongs to the cytochrome b561 family.</text>
</comment>
<evidence type="ECO:0000259" key="14">
    <source>
        <dbReference type="Pfam" id="PF01292"/>
    </source>
</evidence>
<protein>
    <submittedName>
        <fullName evidence="15">Cytochrome b</fullName>
    </submittedName>
</protein>
<comment type="cofactor">
    <cofactor evidence="1">
        <name>heme b</name>
        <dbReference type="ChEBI" id="CHEBI:60344"/>
    </cofactor>
</comment>
<evidence type="ECO:0000256" key="2">
    <source>
        <dbReference type="ARBA" id="ARBA00004651"/>
    </source>
</evidence>
<evidence type="ECO:0000256" key="10">
    <source>
        <dbReference type="ARBA" id="ARBA00023004"/>
    </source>
</evidence>
<keyword evidence="7" id="KW-0479">Metal-binding</keyword>
<dbReference type="PANTHER" id="PTHR30529">
    <property type="entry name" value="CYTOCHROME B561"/>
    <property type="match status" value="1"/>
</dbReference>
<dbReference type="SUPFAM" id="SSF81342">
    <property type="entry name" value="Transmembrane di-heme cytochromes"/>
    <property type="match status" value="1"/>
</dbReference>
<dbReference type="InterPro" id="IPR011577">
    <property type="entry name" value="Cyt_b561_bac/Ni-Hgenase"/>
</dbReference>
<evidence type="ECO:0000256" key="6">
    <source>
        <dbReference type="ARBA" id="ARBA00022692"/>
    </source>
</evidence>
<keyword evidence="6 13" id="KW-0812">Transmembrane</keyword>
<feature type="domain" description="Cytochrome b561 bacterial/Ni-hydrogenase" evidence="14">
    <location>
        <begin position="5"/>
        <end position="171"/>
    </location>
</feature>
<evidence type="ECO:0000313" key="15">
    <source>
        <dbReference type="EMBL" id="TKF25959.1"/>
    </source>
</evidence>
<dbReference type="InterPro" id="IPR016174">
    <property type="entry name" value="Di-haem_cyt_TM"/>
</dbReference>
<accession>A0A4U2CIW3</accession>
<name>A0A4U2CIW3_9VIBR</name>
<evidence type="ECO:0000256" key="9">
    <source>
        <dbReference type="ARBA" id="ARBA00022989"/>
    </source>
</evidence>
<sequence length="173" mass="20208">MKSNFDYFTRLLHWSLAIIILYTLIGGYVMHLVIDSSPEIFNILSVLNMSVATIGVPIFLVRYLWKYFRPSVVKEPSEMKNEPAVKLAHSIIYLLMFLVFLTGFLMIKDSYFLFWLIEIPNPIDNKTLNDFFFLAHRYLCIALLVMVLLHVIAAFYHHLICKDKTLLRMIGKA</sequence>
<dbReference type="Proteomes" id="UP000307574">
    <property type="component" value="Unassembled WGS sequence"/>
</dbReference>